<reference evidence="1 2" key="1">
    <citation type="submission" date="2019-08" db="EMBL/GenBank/DDBJ databases">
        <title>A chromosome-level genome assembly, high-density linkage maps, and genome scans reveal the genomic architecture of hybrid incompatibilities underlying speciation via character displacement in darters (Percidae: Etheostominae).</title>
        <authorList>
            <person name="Moran R.L."/>
            <person name="Catchen J.M."/>
            <person name="Fuller R.C."/>
        </authorList>
    </citation>
    <scope>NUCLEOTIDE SEQUENCE [LARGE SCALE GENOMIC DNA]</scope>
    <source>
        <strain evidence="1">EspeVRDwgs_2016</strain>
        <tissue evidence="1">Muscle</tissue>
    </source>
</reference>
<evidence type="ECO:0000313" key="1">
    <source>
        <dbReference type="EMBL" id="KAA8585670.1"/>
    </source>
</evidence>
<dbReference type="EMBL" id="VOFY01000015">
    <property type="protein sequence ID" value="KAA8585670.1"/>
    <property type="molecule type" value="Genomic_DNA"/>
</dbReference>
<protein>
    <recommendedName>
        <fullName evidence="3">PB1 domain-containing protein</fullName>
    </recommendedName>
</protein>
<evidence type="ECO:0000313" key="2">
    <source>
        <dbReference type="Proteomes" id="UP000327493"/>
    </source>
</evidence>
<proteinExistence type="predicted"/>
<keyword evidence="2" id="KW-1185">Reference proteome</keyword>
<organism evidence="1 2">
    <name type="scientific">Etheostoma spectabile</name>
    <name type="common">orangethroat darter</name>
    <dbReference type="NCBI Taxonomy" id="54343"/>
    <lineage>
        <taxon>Eukaryota</taxon>
        <taxon>Metazoa</taxon>
        <taxon>Chordata</taxon>
        <taxon>Craniata</taxon>
        <taxon>Vertebrata</taxon>
        <taxon>Euteleostomi</taxon>
        <taxon>Actinopterygii</taxon>
        <taxon>Neopterygii</taxon>
        <taxon>Teleostei</taxon>
        <taxon>Neoteleostei</taxon>
        <taxon>Acanthomorphata</taxon>
        <taxon>Eupercaria</taxon>
        <taxon>Perciformes</taxon>
        <taxon>Percoidei</taxon>
        <taxon>Percidae</taxon>
        <taxon>Etheostomatinae</taxon>
        <taxon>Etheostoma</taxon>
    </lineage>
</organism>
<dbReference type="AlphaFoldDB" id="A0A5J5CYK6"/>
<feature type="non-terminal residue" evidence="1">
    <location>
        <position position="1"/>
    </location>
</feature>
<comment type="caution">
    <text evidence="1">The sequence shown here is derived from an EMBL/GenBank/DDBJ whole genome shotgun (WGS) entry which is preliminary data.</text>
</comment>
<dbReference type="Proteomes" id="UP000327493">
    <property type="component" value="Chromosome 15"/>
</dbReference>
<name>A0A5J5CYK6_9PERO</name>
<gene>
    <name evidence="1" type="ORF">FQN60_004364</name>
</gene>
<sequence>IAEQKIFRLRVILPEGGIERVTFERCLDSVLQLTSLLRQKLEFNFIVQFEDPVFNNQLVNVNNIEEIPNMAAAKLVKTLEHDISSTSSWASDSGESLISQTPQRTSAWQGFHTIFFTRY</sequence>
<accession>A0A5J5CYK6</accession>
<evidence type="ECO:0008006" key="3">
    <source>
        <dbReference type="Google" id="ProtNLM"/>
    </source>
</evidence>